<reference evidence="1" key="2">
    <citation type="submission" date="2010-07" db="EMBL/GenBank/DDBJ databases">
        <authorList>
            <consortium name="The Broad Institute Genome Sequencing Platform"/>
            <consortium name="Broad Institute Genome Sequencing Center for Infectious Disease"/>
            <person name="Ma L.-J."/>
            <person name="Dead R."/>
            <person name="Young S."/>
            <person name="Zeng Q."/>
            <person name="Koehrsen M."/>
            <person name="Alvarado L."/>
            <person name="Berlin A."/>
            <person name="Chapman S.B."/>
            <person name="Chen Z."/>
            <person name="Freedman E."/>
            <person name="Gellesch M."/>
            <person name="Goldberg J."/>
            <person name="Griggs A."/>
            <person name="Gujja S."/>
            <person name="Heilman E.R."/>
            <person name="Heiman D."/>
            <person name="Hepburn T."/>
            <person name="Howarth C."/>
            <person name="Jen D."/>
            <person name="Larson L."/>
            <person name="Mehta T."/>
            <person name="Neiman D."/>
            <person name="Pearson M."/>
            <person name="Roberts A."/>
            <person name="Saif S."/>
            <person name="Shea T."/>
            <person name="Shenoy N."/>
            <person name="Sisk P."/>
            <person name="Stolte C."/>
            <person name="Sykes S."/>
            <person name="Walk T."/>
            <person name="White J."/>
            <person name="Yandava C."/>
            <person name="Haas B."/>
            <person name="Nusbaum C."/>
            <person name="Birren B."/>
        </authorList>
    </citation>
    <scope>NUCLEOTIDE SEQUENCE</scope>
    <source>
        <strain evidence="1">R3-111a-1</strain>
    </source>
</reference>
<dbReference type="Proteomes" id="UP000006039">
    <property type="component" value="Unassembled WGS sequence"/>
</dbReference>
<reference evidence="2" key="4">
    <citation type="journal article" date="2015" name="G3 (Bethesda)">
        <title>Genome sequences of three phytopathogenic species of the Magnaporthaceae family of fungi.</title>
        <authorList>
            <person name="Okagaki L.H."/>
            <person name="Nunes C.C."/>
            <person name="Sailsbery J."/>
            <person name="Clay B."/>
            <person name="Brown D."/>
            <person name="John T."/>
            <person name="Oh Y."/>
            <person name="Young N."/>
            <person name="Fitzgerald M."/>
            <person name="Haas B.J."/>
            <person name="Zeng Q."/>
            <person name="Young S."/>
            <person name="Adiconis X."/>
            <person name="Fan L."/>
            <person name="Levin J.Z."/>
            <person name="Mitchell T.K."/>
            <person name="Okubara P.A."/>
            <person name="Farman M.L."/>
            <person name="Kohn L.M."/>
            <person name="Birren B."/>
            <person name="Ma L.-J."/>
            <person name="Dean R.A."/>
        </authorList>
    </citation>
    <scope>NUCLEOTIDE SEQUENCE</scope>
    <source>
        <strain evidence="2">R3-111a-1</strain>
    </source>
</reference>
<evidence type="ECO:0000313" key="2">
    <source>
        <dbReference type="EnsemblFungi" id="EJT78005"/>
    </source>
</evidence>
<dbReference type="GO" id="GO:0008061">
    <property type="term" value="F:chitin binding"/>
    <property type="evidence" value="ECO:0007669"/>
    <property type="project" value="InterPro"/>
</dbReference>
<dbReference type="RefSeq" id="XP_009219150.1">
    <property type="nucleotide sequence ID" value="XM_009220886.1"/>
</dbReference>
<dbReference type="VEuPathDB" id="FungiDB:GGTG_03108"/>
<sequence>MSCGSVPRGGRGLAALRQRAPCLLRRLPDERQPVHLEQVRALHSQGKHTCLSIAKPRGLAQVQLTTWNPILGDLCRSMKNSIGDSIRVSPPGEPDYTISPYPTTTGPPVQTVPPVPPNTAPNTTTNCVLYHFVAEGEHCNKLVVKYSISLPNFLFLCIPPRVLRRCKIGRPLQHQQ</sequence>
<name>J3NPA2_GAET3</name>
<evidence type="ECO:0000313" key="3">
    <source>
        <dbReference type="Proteomes" id="UP000006039"/>
    </source>
</evidence>
<dbReference type="STRING" id="644352.J3NPA2"/>
<dbReference type="HOGENOM" id="CLU_1525236_0_0_1"/>
<evidence type="ECO:0008006" key="4">
    <source>
        <dbReference type="Google" id="ProtNLM"/>
    </source>
</evidence>
<keyword evidence="3" id="KW-1185">Reference proteome</keyword>
<dbReference type="OrthoDB" id="5985073at2759"/>
<protein>
    <recommendedName>
        <fullName evidence="4">LysM domain-containing protein</fullName>
    </recommendedName>
</protein>
<dbReference type="AlphaFoldDB" id="J3NPA2"/>
<dbReference type="PANTHER" id="PTHR34997">
    <property type="entry name" value="AM15"/>
    <property type="match status" value="1"/>
</dbReference>
<dbReference type="GeneID" id="20343566"/>
<organism evidence="1">
    <name type="scientific">Gaeumannomyces tritici (strain R3-111a-1)</name>
    <name type="common">Wheat and barley take-all root rot fungus</name>
    <name type="synonym">Gaeumannomyces graminis var. tritici</name>
    <dbReference type="NCBI Taxonomy" id="644352"/>
    <lineage>
        <taxon>Eukaryota</taxon>
        <taxon>Fungi</taxon>
        <taxon>Dikarya</taxon>
        <taxon>Ascomycota</taxon>
        <taxon>Pezizomycotina</taxon>
        <taxon>Sordariomycetes</taxon>
        <taxon>Sordariomycetidae</taxon>
        <taxon>Magnaporthales</taxon>
        <taxon>Magnaporthaceae</taxon>
        <taxon>Gaeumannomyces</taxon>
    </lineage>
</organism>
<reference evidence="2" key="5">
    <citation type="submission" date="2018-04" db="UniProtKB">
        <authorList>
            <consortium name="EnsemblFungi"/>
        </authorList>
    </citation>
    <scope>IDENTIFICATION</scope>
    <source>
        <strain evidence="2">R3-111a-1</strain>
    </source>
</reference>
<gene>
    <name evidence="2" type="primary">20343566</name>
    <name evidence="1" type="ORF">GGTG_03108</name>
</gene>
<dbReference type="InterPro" id="IPR052210">
    <property type="entry name" value="LysM1-like"/>
</dbReference>
<proteinExistence type="predicted"/>
<accession>J3NPA2</accession>
<reference evidence="1" key="3">
    <citation type="submission" date="2010-09" db="EMBL/GenBank/DDBJ databases">
        <title>Annotation of Gaeumannomyces graminis var. tritici R3-111a-1.</title>
        <authorList>
            <consortium name="The Broad Institute Genome Sequencing Platform"/>
            <person name="Ma L.-J."/>
            <person name="Dead R."/>
            <person name="Young S.K."/>
            <person name="Zeng Q."/>
            <person name="Gargeya S."/>
            <person name="Fitzgerald M."/>
            <person name="Haas B."/>
            <person name="Abouelleil A."/>
            <person name="Alvarado L."/>
            <person name="Arachchi H.M."/>
            <person name="Berlin A."/>
            <person name="Brown A."/>
            <person name="Chapman S.B."/>
            <person name="Chen Z."/>
            <person name="Dunbar C."/>
            <person name="Freedman E."/>
            <person name="Gearin G."/>
            <person name="Gellesch M."/>
            <person name="Goldberg J."/>
            <person name="Griggs A."/>
            <person name="Gujja S."/>
            <person name="Heiman D."/>
            <person name="Howarth C."/>
            <person name="Larson L."/>
            <person name="Lui A."/>
            <person name="MacDonald P.J.P."/>
            <person name="Mehta T."/>
            <person name="Montmayeur A."/>
            <person name="Murphy C."/>
            <person name="Neiman D."/>
            <person name="Pearson M."/>
            <person name="Priest M."/>
            <person name="Roberts A."/>
            <person name="Saif S."/>
            <person name="Shea T."/>
            <person name="Shenoy N."/>
            <person name="Sisk P."/>
            <person name="Stolte C."/>
            <person name="Sykes S."/>
            <person name="Yandava C."/>
            <person name="Wortman J."/>
            <person name="Nusbaum C."/>
            <person name="Birren B."/>
        </authorList>
    </citation>
    <scope>NUCLEOTIDE SEQUENCE</scope>
    <source>
        <strain evidence="1">R3-111a-1</strain>
    </source>
</reference>
<dbReference type="EMBL" id="GL385396">
    <property type="protein sequence ID" value="EJT78005.1"/>
    <property type="molecule type" value="Genomic_DNA"/>
</dbReference>
<dbReference type="EnsemblFungi" id="EJT78005">
    <property type="protein sequence ID" value="EJT78005"/>
    <property type="gene ID" value="GGTG_03108"/>
</dbReference>
<dbReference type="PANTHER" id="PTHR34997:SF1">
    <property type="entry name" value="PEPTIDOGLYCAN-BINDING LYSIN DOMAIN"/>
    <property type="match status" value="1"/>
</dbReference>
<evidence type="ECO:0000313" key="1">
    <source>
        <dbReference type="EMBL" id="EJT78005.1"/>
    </source>
</evidence>
<reference evidence="3" key="1">
    <citation type="submission" date="2010-07" db="EMBL/GenBank/DDBJ databases">
        <title>The genome sequence of Gaeumannomyces graminis var. tritici strain R3-111a-1.</title>
        <authorList>
            <consortium name="The Broad Institute Genome Sequencing Platform"/>
            <person name="Ma L.-J."/>
            <person name="Dead R."/>
            <person name="Young S."/>
            <person name="Zeng Q."/>
            <person name="Koehrsen M."/>
            <person name="Alvarado L."/>
            <person name="Berlin A."/>
            <person name="Chapman S.B."/>
            <person name="Chen Z."/>
            <person name="Freedman E."/>
            <person name="Gellesch M."/>
            <person name="Goldberg J."/>
            <person name="Griggs A."/>
            <person name="Gujja S."/>
            <person name="Heilman E.R."/>
            <person name="Heiman D."/>
            <person name="Hepburn T."/>
            <person name="Howarth C."/>
            <person name="Jen D."/>
            <person name="Larson L."/>
            <person name="Mehta T."/>
            <person name="Neiman D."/>
            <person name="Pearson M."/>
            <person name="Roberts A."/>
            <person name="Saif S."/>
            <person name="Shea T."/>
            <person name="Shenoy N."/>
            <person name="Sisk P."/>
            <person name="Stolte C."/>
            <person name="Sykes S."/>
            <person name="Walk T."/>
            <person name="White J."/>
            <person name="Yandava C."/>
            <person name="Haas B."/>
            <person name="Nusbaum C."/>
            <person name="Birren B."/>
        </authorList>
    </citation>
    <scope>NUCLEOTIDE SEQUENCE [LARGE SCALE GENOMIC DNA]</scope>
    <source>
        <strain evidence="3">R3-111a-1</strain>
    </source>
</reference>